<dbReference type="SMART" id="SM00065">
    <property type="entry name" value="GAF"/>
    <property type="match status" value="1"/>
</dbReference>
<dbReference type="InterPro" id="IPR043128">
    <property type="entry name" value="Rev_trsase/Diguanyl_cyclase"/>
</dbReference>
<dbReference type="RefSeq" id="WP_132013809.1">
    <property type="nucleotide sequence ID" value="NZ_SLUN01000007.1"/>
</dbReference>
<evidence type="ECO:0000256" key="1">
    <source>
        <dbReference type="SAM" id="Coils"/>
    </source>
</evidence>
<keyword evidence="2" id="KW-0812">Transmembrane</keyword>
<evidence type="ECO:0000259" key="3">
    <source>
        <dbReference type="PROSITE" id="PS50887"/>
    </source>
</evidence>
<accession>A0A4R1RY23</accession>
<feature type="transmembrane region" description="Helical" evidence="2">
    <location>
        <begin position="47"/>
        <end position="67"/>
    </location>
</feature>
<dbReference type="Gene3D" id="3.30.450.40">
    <property type="match status" value="1"/>
</dbReference>
<sequence>MKLPAKSIVFLNKVGLFLSVALLLCLWFSAGNPPAMPGRAGGAQQGLLIAVLLVICAAVIGIFIVFWRHHRLISQRIGELNQYLQQLFQGKGSQPGLDQYQDELTEVREAFGKIYAQMEQSRLQLEENYRKLQLSTMQVEEKYAQAYTLRLIQEEISRELDTDNLLKKTVDIVIGVLGCKYCSIYLADTKEEVLSQRAVSGSLGDQSLPEMVPIESNHLLARVFREKLAFTQLNLPDEDIRKEYQSFAAVPLVGSRSCLGVLLFEQEVGGGITEDLLDFSRLIAQELSLSVENASLYAQMKQMATHDNLTGIFNWVYLMNYLDELFSGNPELVSVIILDIDHFKIVNDRFGHLAGDRVLKELAGLLRSQLPGEVLARYGGEEFVIVLPGRSREEAWQLAEKVRALISEHCFMAMNGVRIAVTISAGLASYPADSDNYERLLYLADQALYEAKNSGRNQVCVARPAADCNEKLGFFDLGI</sequence>
<dbReference type="EMBL" id="SLUN01000007">
    <property type="protein sequence ID" value="TCL71673.1"/>
    <property type="molecule type" value="Genomic_DNA"/>
</dbReference>
<dbReference type="Proteomes" id="UP000295008">
    <property type="component" value="Unassembled WGS sequence"/>
</dbReference>
<dbReference type="CDD" id="cd01949">
    <property type="entry name" value="GGDEF"/>
    <property type="match status" value="1"/>
</dbReference>
<dbReference type="AlphaFoldDB" id="A0A4R1RY23"/>
<evidence type="ECO:0000313" key="4">
    <source>
        <dbReference type="EMBL" id="TCL71673.1"/>
    </source>
</evidence>
<feature type="coiled-coil region" evidence="1">
    <location>
        <begin position="115"/>
        <end position="142"/>
    </location>
</feature>
<organism evidence="4 5">
    <name type="scientific">Hydrogenispora ethanolica</name>
    <dbReference type="NCBI Taxonomy" id="1082276"/>
    <lineage>
        <taxon>Bacteria</taxon>
        <taxon>Bacillati</taxon>
        <taxon>Bacillota</taxon>
        <taxon>Hydrogenispora</taxon>
    </lineage>
</organism>
<dbReference type="InterPro" id="IPR003018">
    <property type="entry name" value="GAF"/>
</dbReference>
<comment type="caution">
    <text evidence="4">The sequence shown here is derived from an EMBL/GenBank/DDBJ whole genome shotgun (WGS) entry which is preliminary data.</text>
</comment>
<dbReference type="InterPro" id="IPR029016">
    <property type="entry name" value="GAF-like_dom_sf"/>
</dbReference>
<dbReference type="Gene3D" id="3.30.70.270">
    <property type="match status" value="1"/>
</dbReference>
<dbReference type="PANTHER" id="PTHR45138:SF9">
    <property type="entry name" value="DIGUANYLATE CYCLASE DGCM-RELATED"/>
    <property type="match status" value="1"/>
</dbReference>
<protein>
    <submittedName>
        <fullName evidence="4">Diguanylate cyclase (GGDEF)-like protein</fullName>
    </submittedName>
</protein>
<dbReference type="SUPFAM" id="SSF55073">
    <property type="entry name" value="Nucleotide cyclase"/>
    <property type="match status" value="1"/>
</dbReference>
<proteinExistence type="predicted"/>
<dbReference type="Pfam" id="PF00990">
    <property type="entry name" value="GGDEF"/>
    <property type="match status" value="1"/>
</dbReference>
<dbReference type="PANTHER" id="PTHR45138">
    <property type="entry name" value="REGULATORY COMPONENTS OF SENSORY TRANSDUCTION SYSTEM"/>
    <property type="match status" value="1"/>
</dbReference>
<gene>
    <name evidence="4" type="ORF">EDC14_1007137</name>
</gene>
<dbReference type="GO" id="GO:0052621">
    <property type="term" value="F:diguanylate cyclase activity"/>
    <property type="evidence" value="ECO:0007669"/>
    <property type="project" value="TreeGrafter"/>
</dbReference>
<keyword evidence="1" id="KW-0175">Coiled coil</keyword>
<dbReference type="InterPro" id="IPR050469">
    <property type="entry name" value="Diguanylate_Cyclase"/>
</dbReference>
<dbReference type="Pfam" id="PF13492">
    <property type="entry name" value="GAF_3"/>
    <property type="match status" value="1"/>
</dbReference>
<feature type="domain" description="GGDEF" evidence="3">
    <location>
        <begin position="331"/>
        <end position="464"/>
    </location>
</feature>
<reference evidence="4 5" key="1">
    <citation type="submission" date="2019-03" db="EMBL/GenBank/DDBJ databases">
        <title>Genomic Encyclopedia of Type Strains, Phase IV (KMG-IV): sequencing the most valuable type-strain genomes for metagenomic binning, comparative biology and taxonomic classification.</title>
        <authorList>
            <person name="Goeker M."/>
        </authorList>
    </citation>
    <scope>NUCLEOTIDE SEQUENCE [LARGE SCALE GENOMIC DNA]</scope>
    <source>
        <strain evidence="4 5">LX-B</strain>
    </source>
</reference>
<dbReference type="SMART" id="SM00267">
    <property type="entry name" value="GGDEF"/>
    <property type="match status" value="1"/>
</dbReference>
<evidence type="ECO:0000313" key="5">
    <source>
        <dbReference type="Proteomes" id="UP000295008"/>
    </source>
</evidence>
<keyword evidence="5" id="KW-1185">Reference proteome</keyword>
<dbReference type="InterPro" id="IPR000160">
    <property type="entry name" value="GGDEF_dom"/>
</dbReference>
<evidence type="ECO:0000256" key="2">
    <source>
        <dbReference type="SAM" id="Phobius"/>
    </source>
</evidence>
<keyword evidence="2" id="KW-1133">Transmembrane helix</keyword>
<keyword evidence="2" id="KW-0472">Membrane</keyword>
<name>A0A4R1RY23_HYDET</name>
<dbReference type="PROSITE" id="PS50887">
    <property type="entry name" value="GGDEF"/>
    <property type="match status" value="1"/>
</dbReference>
<dbReference type="FunFam" id="3.30.70.270:FF:000001">
    <property type="entry name" value="Diguanylate cyclase domain protein"/>
    <property type="match status" value="1"/>
</dbReference>
<dbReference type="NCBIfam" id="TIGR00254">
    <property type="entry name" value="GGDEF"/>
    <property type="match status" value="1"/>
</dbReference>
<dbReference type="InterPro" id="IPR029787">
    <property type="entry name" value="Nucleotide_cyclase"/>
</dbReference>
<dbReference type="OrthoDB" id="9759607at2"/>
<dbReference type="SUPFAM" id="SSF55781">
    <property type="entry name" value="GAF domain-like"/>
    <property type="match status" value="1"/>
</dbReference>